<accession>A0A093IDU1</accession>
<evidence type="ECO:0000313" key="2">
    <source>
        <dbReference type="EMBL" id="KFV96963.1"/>
    </source>
</evidence>
<dbReference type="GO" id="GO:0007229">
    <property type="term" value="P:integrin-mediated signaling pathway"/>
    <property type="evidence" value="ECO:0007669"/>
    <property type="project" value="InterPro"/>
</dbReference>
<keyword evidence="3" id="KW-1185">Reference proteome</keyword>
<gene>
    <name evidence="2" type="ORF">N326_13207</name>
</gene>
<sequence>KSTPVAPAKGAAVAAPLDTAGSLHGTEHPAWPRRKPLPHIMALGVRPAKPRRPPDVDLEKFGVAARPGMPICPATEPPRSAQPALVLPLISSAVTATGLPNHRLPRCRDEDEIYDDVESVGQLRRGQGFLLPSVPRPPAHPSTRGG</sequence>
<name>A0A093IDU1_EURHL</name>
<feature type="non-terminal residue" evidence="2">
    <location>
        <position position="1"/>
    </location>
</feature>
<dbReference type="EMBL" id="KK554047">
    <property type="protein sequence ID" value="KFV96963.1"/>
    <property type="molecule type" value="Genomic_DNA"/>
</dbReference>
<feature type="region of interest" description="Disordered" evidence="1">
    <location>
        <begin position="1"/>
        <end position="35"/>
    </location>
</feature>
<evidence type="ECO:0000313" key="3">
    <source>
        <dbReference type="Proteomes" id="UP000054232"/>
    </source>
</evidence>
<dbReference type="GO" id="GO:0050852">
    <property type="term" value="P:T cell receptor signaling pathway"/>
    <property type="evidence" value="ECO:0007669"/>
    <property type="project" value="TreeGrafter"/>
</dbReference>
<feature type="non-terminal residue" evidence="2">
    <location>
        <position position="146"/>
    </location>
</feature>
<reference evidence="2 3" key="1">
    <citation type="submission" date="2014-04" db="EMBL/GenBank/DDBJ databases">
        <title>Genome evolution of avian class.</title>
        <authorList>
            <person name="Zhang G."/>
            <person name="Li C."/>
        </authorList>
    </citation>
    <scope>NUCLEOTIDE SEQUENCE [LARGE SCALE GENOMIC DNA]</scope>
    <source>
        <strain evidence="2">BGI_N326</strain>
    </source>
</reference>
<organism evidence="2 3">
    <name type="scientific">Eurypyga helias</name>
    <name type="common">Sunbittern</name>
    <name type="synonym">Ardea helias</name>
    <dbReference type="NCBI Taxonomy" id="54383"/>
    <lineage>
        <taxon>Eukaryota</taxon>
        <taxon>Metazoa</taxon>
        <taxon>Chordata</taxon>
        <taxon>Craniata</taxon>
        <taxon>Vertebrata</taxon>
        <taxon>Euteleostomi</taxon>
        <taxon>Archelosauria</taxon>
        <taxon>Archosauria</taxon>
        <taxon>Dinosauria</taxon>
        <taxon>Saurischia</taxon>
        <taxon>Theropoda</taxon>
        <taxon>Coelurosauria</taxon>
        <taxon>Aves</taxon>
        <taxon>Neognathae</taxon>
        <taxon>Neoaves</taxon>
        <taxon>Phaethontimorphae</taxon>
        <taxon>Eurypygiformes</taxon>
        <taxon>Eurypygidae</taxon>
        <taxon>Eurypyga</taxon>
    </lineage>
</organism>
<dbReference type="GO" id="GO:0072659">
    <property type="term" value="P:protein localization to plasma membrane"/>
    <property type="evidence" value="ECO:0007669"/>
    <property type="project" value="TreeGrafter"/>
</dbReference>
<proteinExistence type="predicted"/>
<dbReference type="Proteomes" id="UP000054232">
    <property type="component" value="Unassembled WGS sequence"/>
</dbReference>
<protein>
    <submittedName>
        <fullName evidence="2">Uncharacterized protein</fullName>
    </submittedName>
</protein>
<evidence type="ECO:0000256" key="1">
    <source>
        <dbReference type="SAM" id="MobiDB-lite"/>
    </source>
</evidence>
<dbReference type="GO" id="GO:0005886">
    <property type="term" value="C:plasma membrane"/>
    <property type="evidence" value="ECO:0007669"/>
    <property type="project" value="InterPro"/>
</dbReference>
<feature type="region of interest" description="Disordered" evidence="1">
    <location>
        <begin position="124"/>
        <end position="146"/>
    </location>
</feature>
<dbReference type="PANTHER" id="PTHR16830:SF11">
    <property type="entry name" value="PML-RARA-REGULATED ADAPTER MOLECULE 1"/>
    <property type="match status" value="1"/>
</dbReference>
<feature type="compositionally biased region" description="Low complexity" evidence="1">
    <location>
        <begin position="1"/>
        <end position="16"/>
    </location>
</feature>
<dbReference type="InterPro" id="IPR043443">
    <property type="entry name" value="FYB1/2-like"/>
</dbReference>
<dbReference type="AlphaFoldDB" id="A0A093IDU1"/>
<dbReference type="PANTHER" id="PTHR16830">
    <property type="entry name" value="SH2 CONTAINING ADAPTOR PRAM-1 RELATED"/>
    <property type="match status" value="1"/>
</dbReference>